<comment type="caution">
    <text evidence="1">The sequence shown here is derived from an EMBL/GenBank/DDBJ whole genome shotgun (WGS) entry which is preliminary data.</text>
</comment>
<protein>
    <submittedName>
        <fullName evidence="1">FbpB family small basic protein</fullName>
    </submittedName>
</protein>
<sequence>MRRPRKKSFADLVNENKRALMMDAEAIDAIEERIENRLEIKRMEKAE</sequence>
<dbReference type="Proteomes" id="UP000265801">
    <property type="component" value="Unassembled WGS sequence"/>
</dbReference>
<dbReference type="RefSeq" id="WP_119545286.1">
    <property type="nucleotide sequence ID" value="NZ_QXIR01000002.1"/>
</dbReference>
<evidence type="ECO:0000313" key="1">
    <source>
        <dbReference type="EMBL" id="RIW38388.1"/>
    </source>
</evidence>
<dbReference type="AlphaFoldDB" id="A0A3A1R6D3"/>
<evidence type="ECO:0000313" key="2">
    <source>
        <dbReference type="Proteomes" id="UP000265801"/>
    </source>
</evidence>
<dbReference type="InterPro" id="IPR025004">
    <property type="entry name" value="SenN/SenS"/>
</dbReference>
<name>A0A3A1R6D3_9BACI</name>
<reference evidence="1 2" key="1">
    <citation type="submission" date="2018-09" db="EMBL/GenBank/DDBJ databases">
        <title>Bacillus saliacetes sp. nov., isolated from Thai shrimp paste (Ka-pi).</title>
        <authorList>
            <person name="Daroonpunt R."/>
            <person name="Tanasupawat S."/>
            <person name="Yiamsombut S."/>
        </authorList>
    </citation>
    <scope>NUCLEOTIDE SEQUENCE [LARGE SCALE GENOMIC DNA]</scope>
    <source>
        <strain evidence="1 2">SKP7-4</strain>
    </source>
</reference>
<keyword evidence="2" id="KW-1185">Reference proteome</keyword>
<dbReference type="EMBL" id="QXIR01000002">
    <property type="protein sequence ID" value="RIW38388.1"/>
    <property type="molecule type" value="Genomic_DNA"/>
</dbReference>
<gene>
    <name evidence="1" type="ORF">D3H55_02290</name>
</gene>
<proteinExistence type="predicted"/>
<accession>A0A3A1R6D3</accession>
<dbReference type="Pfam" id="PF13040">
    <property type="entry name" value="Fur_reg_FbpB"/>
    <property type="match status" value="1"/>
</dbReference>
<organism evidence="1 2">
    <name type="scientific">Bacillus salacetis</name>
    <dbReference type="NCBI Taxonomy" id="2315464"/>
    <lineage>
        <taxon>Bacteria</taxon>
        <taxon>Bacillati</taxon>
        <taxon>Bacillota</taxon>
        <taxon>Bacilli</taxon>
        <taxon>Bacillales</taxon>
        <taxon>Bacillaceae</taxon>
        <taxon>Bacillus</taxon>
    </lineage>
</organism>